<dbReference type="EMBL" id="CP071591">
    <property type="protein sequence ID" value="QSY58711.1"/>
    <property type="molecule type" value="Genomic_DNA"/>
</dbReference>
<protein>
    <submittedName>
        <fullName evidence="3">Uncharacterized protein</fullName>
    </submittedName>
</protein>
<evidence type="ECO:0000256" key="1">
    <source>
        <dbReference type="SAM" id="Phobius"/>
    </source>
</evidence>
<evidence type="ECO:0000313" key="2">
    <source>
        <dbReference type="EMBL" id="QSY58711.1"/>
    </source>
</evidence>
<evidence type="ECO:0000313" key="4">
    <source>
        <dbReference type="Proteomes" id="UP000663067"/>
    </source>
</evidence>
<organism evidence="3 4">
    <name type="scientific">Bifidobacterium imperatoris</name>
    <dbReference type="NCBI Taxonomy" id="2020965"/>
    <lineage>
        <taxon>Bacteria</taxon>
        <taxon>Bacillati</taxon>
        <taxon>Actinomycetota</taxon>
        <taxon>Actinomycetes</taxon>
        <taxon>Bifidobacteriales</taxon>
        <taxon>Bifidobacteriaceae</taxon>
        <taxon>Bifidobacterium</taxon>
    </lineage>
</organism>
<keyword evidence="4" id="KW-1185">Reference proteome</keyword>
<proteinExistence type="predicted"/>
<name>A0ABX7S3D6_9BIFI</name>
<keyword evidence="1" id="KW-0812">Transmembrane</keyword>
<keyword evidence="1" id="KW-1133">Transmembrane helix</keyword>
<keyword evidence="1" id="KW-0472">Membrane</keyword>
<sequence length="147" mass="17162">MKEEANVPVDDLPVWAVMLSALLGSGATAPITAWLLRRFDRRERTITREELDAALADSATIRDLQSKLDRDYERLESSERDRRHLRLDVLRLDLFAHTRSRTQHERQLEAGKEYIDLGGNGYGHARYEALKTDYVRRETACDWEYQQ</sequence>
<feature type="transmembrane region" description="Helical" evidence="1">
    <location>
        <begin position="12"/>
        <end position="36"/>
    </location>
</feature>
<gene>
    <name evidence="2" type="ORF">BLI708_00130</name>
    <name evidence="3" type="ORF">BLI708_00425</name>
</gene>
<dbReference type="Proteomes" id="UP000663067">
    <property type="component" value="Chromosome"/>
</dbReference>
<reference evidence="3 4" key="1">
    <citation type="submission" date="2021-03" db="EMBL/GenBank/DDBJ databases">
        <title>Genome sequencing of Bifidobacterium imperatoris JCM 32708.</title>
        <authorList>
            <person name="Kim J."/>
        </authorList>
    </citation>
    <scope>NUCLEOTIDE SEQUENCE [LARGE SCALE GENOMIC DNA]</scope>
    <source>
        <strain evidence="3 4">JCM 32708</strain>
    </source>
</reference>
<accession>A0ABX7S3D6</accession>
<evidence type="ECO:0000313" key="3">
    <source>
        <dbReference type="EMBL" id="QSY58720.1"/>
    </source>
</evidence>
<dbReference type="EMBL" id="CP071591">
    <property type="protein sequence ID" value="QSY58720.1"/>
    <property type="molecule type" value="Genomic_DNA"/>
</dbReference>